<accession>A0AAD5YYQ1</accession>
<protein>
    <submittedName>
        <fullName evidence="1">Uncharacterized protein</fullName>
    </submittedName>
</protein>
<gene>
    <name evidence="1" type="ORF">NP233_g328</name>
</gene>
<dbReference type="AlphaFoldDB" id="A0AAD5YYQ1"/>
<name>A0AAD5YYQ1_9AGAR</name>
<keyword evidence="2" id="KW-1185">Reference proteome</keyword>
<sequence>MSLSLRLIVTEDRCAFESQTVFQLYSANEGGRLWLEKDELVWVKGSAVALWPKIIALARDKSSKTAIFTTEIRRFDKHPMRQTYEVEDVIDLSGAGQCEGEGVIDPREVGQDGYINISGEVDYIDSVDTKL</sequence>
<comment type="caution">
    <text evidence="1">The sequence shown here is derived from an EMBL/GenBank/DDBJ whole genome shotgun (WGS) entry which is preliminary data.</text>
</comment>
<evidence type="ECO:0000313" key="2">
    <source>
        <dbReference type="Proteomes" id="UP001213000"/>
    </source>
</evidence>
<organism evidence="1 2">
    <name type="scientific">Leucocoprinus birnbaumii</name>
    <dbReference type="NCBI Taxonomy" id="56174"/>
    <lineage>
        <taxon>Eukaryota</taxon>
        <taxon>Fungi</taxon>
        <taxon>Dikarya</taxon>
        <taxon>Basidiomycota</taxon>
        <taxon>Agaricomycotina</taxon>
        <taxon>Agaricomycetes</taxon>
        <taxon>Agaricomycetidae</taxon>
        <taxon>Agaricales</taxon>
        <taxon>Agaricineae</taxon>
        <taxon>Agaricaceae</taxon>
        <taxon>Leucocoprinus</taxon>
    </lineage>
</organism>
<evidence type="ECO:0000313" key="1">
    <source>
        <dbReference type="EMBL" id="KAJ3576603.1"/>
    </source>
</evidence>
<proteinExistence type="predicted"/>
<dbReference type="EMBL" id="JANIEX010000008">
    <property type="protein sequence ID" value="KAJ3576603.1"/>
    <property type="molecule type" value="Genomic_DNA"/>
</dbReference>
<dbReference type="Proteomes" id="UP001213000">
    <property type="component" value="Unassembled WGS sequence"/>
</dbReference>
<reference evidence="1" key="1">
    <citation type="submission" date="2022-07" db="EMBL/GenBank/DDBJ databases">
        <title>Genome Sequence of Leucocoprinus birnbaumii.</title>
        <authorList>
            <person name="Buettner E."/>
        </authorList>
    </citation>
    <scope>NUCLEOTIDE SEQUENCE</scope>
    <source>
        <strain evidence="1">VT141</strain>
    </source>
</reference>